<protein>
    <submittedName>
        <fullName evidence="1">Uncharacterized protein</fullName>
    </submittedName>
</protein>
<dbReference type="OrthoDB" id="6065008at2"/>
<proteinExistence type="predicted"/>
<keyword evidence="2" id="KW-1185">Reference proteome</keyword>
<dbReference type="RefSeq" id="WP_114843940.1">
    <property type="nucleotide sequence ID" value="NZ_JBHSPE010000001.1"/>
</dbReference>
<dbReference type="Proteomes" id="UP000253782">
    <property type="component" value="Unassembled WGS sequence"/>
</dbReference>
<sequence length="111" mass="11908">MQLVKSGDVYKIARITGAQDNLLGVTFSDHPGEIELVALGAEDTRKVRAEPGEVLRQVTAGLAEINRELGTSYCLSKIFYLPSESAANSVYELLIAALVKKLEAGEIVEGS</sequence>
<dbReference type="EMBL" id="QQAH01000001">
    <property type="protein sequence ID" value="RDD83547.1"/>
    <property type="molecule type" value="Genomic_DNA"/>
</dbReference>
<name>A0A369USU5_9GAMM</name>
<comment type="caution">
    <text evidence="1">The sequence shown here is derived from an EMBL/GenBank/DDBJ whole genome shotgun (WGS) entry which is preliminary data.</text>
</comment>
<accession>A0A369USU5</accession>
<organism evidence="1 2">
    <name type="scientific">Dyella tabacisoli</name>
    <dbReference type="NCBI Taxonomy" id="2282381"/>
    <lineage>
        <taxon>Bacteria</taxon>
        <taxon>Pseudomonadati</taxon>
        <taxon>Pseudomonadota</taxon>
        <taxon>Gammaproteobacteria</taxon>
        <taxon>Lysobacterales</taxon>
        <taxon>Rhodanobacteraceae</taxon>
        <taxon>Dyella</taxon>
    </lineage>
</organism>
<gene>
    <name evidence="1" type="ORF">DVJ77_02935</name>
</gene>
<evidence type="ECO:0000313" key="1">
    <source>
        <dbReference type="EMBL" id="RDD83547.1"/>
    </source>
</evidence>
<dbReference type="AlphaFoldDB" id="A0A369USU5"/>
<evidence type="ECO:0000313" key="2">
    <source>
        <dbReference type="Proteomes" id="UP000253782"/>
    </source>
</evidence>
<reference evidence="1 2" key="1">
    <citation type="submission" date="2018-07" db="EMBL/GenBank/DDBJ databases">
        <title>Dyella tabacisoli L4-6T, whole genome shotgun sequence.</title>
        <authorList>
            <person name="Zhou X.-K."/>
            <person name="Li W.-J."/>
            <person name="Duan Y.-Q."/>
        </authorList>
    </citation>
    <scope>NUCLEOTIDE SEQUENCE [LARGE SCALE GENOMIC DNA]</scope>
    <source>
        <strain evidence="1 2">L4-6</strain>
    </source>
</reference>